<feature type="coiled-coil region" evidence="1">
    <location>
        <begin position="1654"/>
        <end position="1750"/>
    </location>
</feature>
<keyword evidence="1" id="KW-0175">Coiled coil</keyword>
<gene>
    <name evidence="2" type="ORF">BFJ72_g3753</name>
</gene>
<name>A0A420TUD1_GIBIN</name>
<evidence type="ECO:0000313" key="2">
    <source>
        <dbReference type="EMBL" id="RKL45103.1"/>
    </source>
</evidence>
<evidence type="ECO:0000313" key="3">
    <source>
        <dbReference type="Proteomes" id="UP000283569"/>
    </source>
</evidence>
<dbReference type="CDD" id="cd06503">
    <property type="entry name" value="ATP-synt_Fo_b"/>
    <property type="match status" value="1"/>
</dbReference>
<sequence length="2047" mass="228009">MADLEIEDKVWESEVIFIDSLKQEGTVYRHVPNLKLDPTDRDPEPLGTYCPEGEFYVRLVRRQCERLSVLEKEPELYLSVHFLNICMTGDSKTHYQWQAYRTPQHDDDMVFQPIKGIDGNRTGYYRPVKELEYRKWKSMIESPPVGTGKDTIRGGYQVPARRRNGRAEMVGLHKRFTSMADAELWASIFRSATSLWSISNAGAAFRGIDPKGITVYILPSSRVRGIGEGANITWTDVKDGFEELPSRLSTKYTVLENSQAIEDKGSYVSKDTAEAFGLYSSRPLKLYTDEAGDKLAEKMEPRQSDVKIQKRLARDGIVMERTNGSISLSASRMLKATSKRSETSSQKTVMGISAPEVRFFFPPSTFDLCRGSADRIWQLARDYLGWGSQNKDTSKSGQDKHTAEWLHISAFSFGGLTDGSKAWETSQIQPNMMFGTWEMNSWMLRYEAAFQRLFKLERDFRKQAEVVGQLRFKSFEPPEQNEKSWFDNCDWIHFEIQWNLEMKEKSHLLDKDLLAMGLRINPFNRSCFTKGEAMVDIALLKTIFNRKAEGVLRAMKNERLGAESVLTISMGKQDDGRAFEVLLADLETQLVLSGNINRLDSPDDLQSQFTQPRDSLFTAVNNEAVEMKTLEAPGKGDMIVVGGIPLTNTRLIVLDHQGKYANLPVTVRGIDSFTNEAGLLLVPAAREGQITVAQASKTKPILILSSSPRLGMEVIAPSIATVSQVAELATKTFREAGALPAADYVLQGDVQGLFGITGLSGELLSIQGSGPQDPIQEKVKPYLSSSADGYIATLFPSLNSDIIQKLPIDNVEFTYSNKLDDFHNPEGLSLNADITFTGPLSPVKELLQFIYSGNEDNTPPTKLRVQARLSPERNWREPLELNNFALRGSVDQSLRLGDIIRFRKVGVEVSVISISSFDNDKNKTTWKLGYGLCGELEISKIQKTGLPLTVKYWMRKIGDTYSLSMALSSHEWTSVFGIENLDATGVEFQASIDINNLEESLVLGVSAMMKLGDGDIFLAGQYSKSETYLEAEVGNMTWDEIVKAYTQITGKSVDAATNVDELEFENMHIMISTAGIEIRGKICFNGATSAAGYITFDNEGLSIGGAIGNFQVPDTNIVIEEAGLDIFIGSRGSDKKSGRASRLALKGLVHFQGIRVAVGLETSTDGSPNSRRWIVYGAYEGNLRLSALEAAKTLKEHPDLDIELKYVTIIASNKKGIWTDPLSKRKYSLSDGLSLFALIDPLPAINNLARNKTVGGLTLIASISAQRLSVEIELPDSIGIDMGDIAKVDRFSVGLDISSKPNLTLSCDLRINMAQQPPLTFHSNLKALLHEANGEIYLDPEVPWRNPFGVSDKIIVQKLGGSVAFRYASVLVEGPSELAFGGMVKCGNFTGEAFIVVTKLPTRQVLKVNISNVNVSELIRMAGEIGDLDALRNISAGDFLVFNKAEMYFSTGIEEALGEEFPAGISAKGDVTVFRKRANFEASLGSGGFELRGEVDAFKIGPLEVRSASGNPRAKLQIATTSEKQLLEIDGLVIIGGDEGLQIGALIRASLNPVVLDVWVFVSFTDQIKFDLRAVATNVANLKDLSQANVNFTLTLNTEILELFYNGILDFLAELQNIATASTEALEFVLQKRRNEISDEVKIKKKQISALKTRIVEEKEIRDKERAKAELKKLEAEAELEKLQRAADTTKQAKKEAEDELKDLLKQIDLEREAIKAEKRLEWASLLESAEKEQERLSKERAELQGKKKSTFGNVALELEKYNEWFNIAKAKLAGLLADSNERKKNLPNLGILARVKELIYINTIDAAATFLTNRLEEGAGVLQDYRDTLNRPEFRDIEIQIQEKDAALQKATEMVDRLAKQGLEGFIEAALEDKDKFLKARKAELDAMQDGNSRWMQAIREAQAKLDAGRPDLDRVIDEEQEKINQARDSMQLRQLQQELQSAEDEERRKREQHEAISTGLRMIQNEIDRGSESVRQLVQSVKPVNFKIKGVTITADGKEIAQGRAMSFKITVEHEGKIIILEETWAPFQKPAELYRDIMKGLLKN</sequence>
<dbReference type="Proteomes" id="UP000283569">
    <property type="component" value="Unassembled WGS sequence"/>
</dbReference>
<reference evidence="2 3" key="1">
    <citation type="journal article" date="2018" name="Sci. Rep.">
        <title>Characterisation of pathogen-specific regions and novel effector candidates in Fusarium oxysporum f. sp. cepae.</title>
        <authorList>
            <person name="Armitage A.D."/>
            <person name="Taylor A."/>
            <person name="Sobczyk M.K."/>
            <person name="Baxter L."/>
            <person name="Greenfield B.P."/>
            <person name="Bates H.J."/>
            <person name="Wilson F."/>
            <person name="Jackson A.C."/>
            <person name="Ott S."/>
            <person name="Harrison R.J."/>
            <person name="Clarkson J.P."/>
        </authorList>
    </citation>
    <scope>NUCLEOTIDE SEQUENCE [LARGE SCALE GENOMIC DNA]</scope>
    <source>
        <strain evidence="2 3">Fp_A8</strain>
    </source>
</reference>
<feature type="coiled-coil region" evidence="1">
    <location>
        <begin position="1918"/>
        <end position="1954"/>
    </location>
</feature>
<dbReference type="EMBL" id="MRDB01000009">
    <property type="protein sequence ID" value="RKL45103.1"/>
    <property type="molecule type" value="Genomic_DNA"/>
</dbReference>
<comment type="caution">
    <text evidence="2">The sequence shown here is derived from an EMBL/GenBank/DDBJ whole genome shotgun (WGS) entry which is preliminary data.</text>
</comment>
<protein>
    <submittedName>
        <fullName evidence="2">Uncharacterized protein</fullName>
    </submittedName>
</protein>
<evidence type="ECO:0000256" key="1">
    <source>
        <dbReference type="SAM" id="Coils"/>
    </source>
</evidence>
<proteinExistence type="predicted"/>
<organism evidence="2 3">
    <name type="scientific">Gibberella intermedia</name>
    <name type="common">Bulb rot disease fungus</name>
    <name type="synonym">Fusarium proliferatum</name>
    <dbReference type="NCBI Taxonomy" id="948311"/>
    <lineage>
        <taxon>Eukaryota</taxon>
        <taxon>Fungi</taxon>
        <taxon>Dikarya</taxon>
        <taxon>Ascomycota</taxon>
        <taxon>Pezizomycotina</taxon>
        <taxon>Sordariomycetes</taxon>
        <taxon>Hypocreomycetidae</taxon>
        <taxon>Hypocreales</taxon>
        <taxon>Nectriaceae</taxon>
        <taxon>Fusarium</taxon>
        <taxon>Fusarium fujikuroi species complex</taxon>
    </lineage>
</organism>
<accession>A0A420TUD1</accession>